<accession>F2PQ84</accession>
<proteinExistence type="predicted"/>
<name>F2PQ84_TRIEC</name>
<sequence length="90" mass="10558">MEIKKGAIKGAVFWHEGGVFKWEPAYYTDIKNEFGSRAVEKWCAEIIAPGTEDIEEALESAHNITHQQRLQFWKEHPELGPRRRPTRPRR</sequence>
<dbReference type="Proteomes" id="UP000009169">
    <property type="component" value="Unassembled WGS sequence"/>
</dbReference>
<keyword evidence="2" id="KW-1185">Reference proteome</keyword>
<organism evidence="1 2">
    <name type="scientific">Trichophyton equinum (strain ATCC MYA-4606 / CBS 127.97)</name>
    <name type="common">Horse ringworm fungus</name>
    <dbReference type="NCBI Taxonomy" id="559882"/>
    <lineage>
        <taxon>Eukaryota</taxon>
        <taxon>Fungi</taxon>
        <taxon>Dikarya</taxon>
        <taxon>Ascomycota</taxon>
        <taxon>Pezizomycotina</taxon>
        <taxon>Eurotiomycetes</taxon>
        <taxon>Eurotiomycetidae</taxon>
        <taxon>Onygenales</taxon>
        <taxon>Arthrodermataceae</taxon>
        <taxon>Trichophyton</taxon>
    </lineage>
</organism>
<dbReference type="AlphaFoldDB" id="F2PQ84"/>
<dbReference type="EMBL" id="DS995731">
    <property type="protein sequence ID" value="EGE04052.1"/>
    <property type="molecule type" value="Genomic_DNA"/>
</dbReference>
<dbReference type="HOGENOM" id="CLU_2442445_0_0_1"/>
<dbReference type="VEuPathDB" id="FungiDB:TEQG_08647"/>
<reference evidence="2" key="1">
    <citation type="journal article" date="2012" name="MBio">
        <title>Comparative genome analysis of Trichophyton rubrum and related dermatophytes reveals candidate genes involved in infection.</title>
        <authorList>
            <person name="Martinez D.A."/>
            <person name="Oliver B.G."/>
            <person name="Graeser Y."/>
            <person name="Goldberg J.M."/>
            <person name="Li W."/>
            <person name="Martinez-Rossi N.M."/>
            <person name="Monod M."/>
            <person name="Shelest E."/>
            <person name="Barton R.C."/>
            <person name="Birch E."/>
            <person name="Brakhage A.A."/>
            <person name="Chen Z."/>
            <person name="Gurr S.J."/>
            <person name="Heiman D."/>
            <person name="Heitman J."/>
            <person name="Kosti I."/>
            <person name="Rossi A."/>
            <person name="Saif S."/>
            <person name="Samalova M."/>
            <person name="Saunders C.W."/>
            <person name="Shea T."/>
            <person name="Summerbell R.C."/>
            <person name="Xu J."/>
            <person name="Young S."/>
            <person name="Zeng Q."/>
            <person name="Birren B.W."/>
            <person name="Cuomo C.A."/>
            <person name="White T.C."/>
        </authorList>
    </citation>
    <scope>NUCLEOTIDE SEQUENCE [LARGE SCALE GENOMIC DNA]</scope>
    <source>
        <strain evidence="2">ATCC MYA-4606 / CBS 127.97</strain>
    </source>
</reference>
<evidence type="ECO:0000313" key="2">
    <source>
        <dbReference type="Proteomes" id="UP000009169"/>
    </source>
</evidence>
<gene>
    <name evidence="1" type="ORF">TEQG_08647</name>
</gene>
<protein>
    <submittedName>
        <fullName evidence="1">Uncharacterized protein</fullName>
    </submittedName>
</protein>
<evidence type="ECO:0000313" key="1">
    <source>
        <dbReference type="EMBL" id="EGE04052.1"/>
    </source>
</evidence>